<sequence length="330" mass="38720">MLVTLPNQFKTAINKMPFNVTVKKNAIKIYAALYSKSHLKNSTGFFPVPSAYLAAVNKRYYKILDYFVERGLIDYYKKAYTDDKDIFNTIYRKSYNKELGICAKYRFLVNVEVGDEVNVDMVSNRTNRWWNITENSLIEAGFDVKISRDDFGRRVWHSAIRNYKTDFQGYYTIDSQCSQPRLLYKYFKDKGINDPEYMRIFNNELDFYSEVAKKLDFTGTKESKRADAKDLFMHWINGNGYVPDFEIHNLFPIASKYLKSIKKGNYKSGGSLLQRIESKIWIDDLLTNIPCDFALPVHDSVIVKEKDVDRVLEYCKAKYPEIRFKKALLK</sequence>
<dbReference type="Proteomes" id="UP000318010">
    <property type="component" value="Unassembled WGS sequence"/>
</dbReference>
<dbReference type="AlphaFoldDB" id="A0A563U6G9"/>
<reference evidence="1 2" key="1">
    <citation type="submission" date="2019-07" db="EMBL/GenBank/DDBJ databases">
        <authorList>
            <person name="Kim J."/>
        </authorList>
    </citation>
    <scope>NUCLEOTIDE SEQUENCE [LARGE SCALE GENOMIC DNA]</scope>
    <source>
        <strain evidence="1 2">MJ1a</strain>
    </source>
</reference>
<organism evidence="1 2">
    <name type="scientific">Mucilaginibacter achroorhodeus</name>
    <dbReference type="NCBI Taxonomy" id="2599294"/>
    <lineage>
        <taxon>Bacteria</taxon>
        <taxon>Pseudomonadati</taxon>
        <taxon>Bacteroidota</taxon>
        <taxon>Sphingobacteriia</taxon>
        <taxon>Sphingobacteriales</taxon>
        <taxon>Sphingobacteriaceae</taxon>
        <taxon>Mucilaginibacter</taxon>
    </lineage>
</organism>
<dbReference type="EMBL" id="VOEI01000002">
    <property type="protein sequence ID" value="TWR26923.1"/>
    <property type="molecule type" value="Genomic_DNA"/>
</dbReference>
<protein>
    <recommendedName>
        <fullName evidence="3">DNA-directed DNA polymerase family A palm domain-containing protein</fullName>
    </recommendedName>
</protein>
<comment type="caution">
    <text evidence="1">The sequence shown here is derived from an EMBL/GenBank/DDBJ whole genome shotgun (WGS) entry which is preliminary data.</text>
</comment>
<name>A0A563U6G9_9SPHI</name>
<evidence type="ECO:0008006" key="3">
    <source>
        <dbReference type="Google" id="ProtNLM"/>
    </source>
</evidence>
<dbReference type="RefSeq" id="WP_146270040.1">
    <property type="nucleotide sequence ID" value="NZ_VOEI01000002.1"/>
</dbReference>
<accession>A0A563U6G9</accession>
<gene>
    <name evidence="1" type="ORF">FPZ42_07765</name>
</gene>
<proteinExistence type="predicted"/>
<evidence type="ECO:0000313" key="1">
    <source>
        <dbReference type="EMBL" id="TWR26923.1"/>
    </source>
</evidence>
<keyword evidence="2" id="KW-1185">Reference proteome</keyword>
<dbReference type="OrthoDB" id="1375694at2"/>
<evidence type="ECO:0000313" key="2">
    <source>
        <dbReference type="Proteomes" id="UP000318010"/>
    </source>
</evidence>